<dbReference type="InterPro" id="IPR039651">
    <property type="entry name" value="FixC-like"/>
</dbReference>
<comment type="similarity">
    <text evidence="2 6">Belongs to the ETF-QO/FixC family.</text>
</comment>
<keyword evidence="7" id="KW-0472">Membrane</keyword>
<organism evidence="8">
    <name type="scientific">Salmonella enterica subsp. enterica serovar Java</name>
    <dbReference type="NCBI Taxonomy" id="224729"/>
    <lineage>
        <taxon>Bacteria</taxon>
        <taxon>Pseudomonadati</taxon>
        <taxon>Pseudomonadota</taxon>
        <taxon>Gammaproteobacteria</taxon>
        <taxon>Enterobacterales</taxon>
        <taxon>Enterobacteriaceae</taxon>
        <taxon>Salmonella</taxon>
    </lineage>
</organism>
<keyword evidence="5 6" id="KW-0560">Oxidoreductase</keyword>
<dbReference type="Pfam" id="PF13450">
    <property type="entry name" value="NAD_binding_8"/>
    <property type="match status" value="1"/>
</dbReference>
<evidence type="ECO:0000256" key="7">
    <source>
        <dbReference type="SAM" id="Phobius"/>
    </source>
</evidence>
<evidence type="ECO:0000256" key="5">
    <source>
        <dbReference type="ARBA" id="ARBA00023002"/>
    </source>
</evidence>
<dbReference type="EMBL" id="AAGTQF010000113">
    <property type="protein sequence ID" value="EBR8574850.1"/>
    <property type="molecule type" value="Genomic_DNA"/>
</dbReference>
<dbReference type="PANTHER" id="PTHR43624">
    <property type="entry name" value="ELECTRON TRANSFER FLAVOPROTEIN-QUINONE OXIDOREDUCTASE YDIS-RELATED"/>
    <property type="match status" value="1"/>
</dbReference>
<dbReference type="InterPro" id="IPR036188">
    <property type="entry name" value="FAD/NAD-bd_sf"/>
</dbReference>
<comment type="cofactor">
    <cofactor evidence="1 6">
        <name>FAD</name>
        <dbReference type="ChEBI" id="CHEBI:57692"/>
    </cofactor>
</comment>
<name>A0A5U8K754_SALEB</name>
<evidence type="ECO:0000313" key="8">
    <source>
        <dbReference type="EMBL" id="EBR8574850.1"/>
    </source>
</evidence>
<dbReference type="Gene3D" id="3.50.50.60">
    <property type="entry name" value="FAD/NAD(P)-binding domain"/>
    <property type="match status" value="1"/>
</dbReference>
<dbReference type="GO" id="GO:0071949">
    <property type="term" value="F:FAD binding"/>
    <property type="evidence" value="ECO:0007669"/>
    <property type="project" value="UniProtKB-UniRule"/>
</dbReference>
<keyword evidence="7" id="KW-0812">Transmembrane</keyword>
<evidence type="ECO:0000256" key="4">
    <source>
        <dbReference type="ARBA" id="ARBA00022827"/>
    </source>
</evidence>
<evidence type="ECO:0000256" key="2">
    <source>
        <dbReference type="ARBA" id="ARBA00006796"/>
    </source>
</evidence>
<proteinExistence type="inferred from homology"/>
<dbReference type="GO" id="GO:0016491">
    <property type="term" value="F:oxidoreductase activity"/>
    <property type="evidence" value="ECO:0007669"/>
    <property type="project" value="UniProtKB-UniRule"/>
</dbReference>
<dbReference type="AlphaFoldDB" id="A0A5U8K754"/>
<keyword evidence="4 6" id="KW-0274">FAD</keyword>
<gene>
    <name evidence="8" type="ORF">DOV67_25550</name>
</gene>
<evidence type="ECO:0000256" key="6">
    <source>
        <dbReference type="RuleBase" id="RU366069"/>
    </source>
</evidence>
<reference evidence="8" key="1">
    <citation type="submission" date="2018-06" db="EMBL/GenBank/DDBJ databases">
        <authorList>
            <person name="Ashton P.M."/>
            <person name="Dallman T."/>
            <person name="Nair S."/>
            <person name="De Pinna E."/>
            <person name="Peters T."/>
            <person name="Grant K."/>
        </authorList>
    </citation>
    <scope>NUCLEOTIDE SEQUENCE [LARGE SCALE GENOMIC DNA]</scope>
    <source>
        <strain evidence="8">498895</strain>
    </source>
</reference>
<dbReference type="SUPFAM" id="SSF51905">
    <property type="entry name" value="FAD/NAD(P)-binding domain"/>
    <property type="match status" value="1"/>
</dbReference>
<evidence type="ECO:0000256" key="1">
    <source>
        <dbReference type="ARBA" id="ARBA00001974"/>
    </source>
</evidence>
<dbReference type="PANTHER" id="PTHR43624:SF2">
    <property type="entry name" value="ELECTRON TRANSFER FLAVOPROTEIN-QUINONE OXIDOREDUCTASE YDIS-RELATED"/>
    <property type="match status" value="1"/>
</dbReference>
<feature type="transmembrane region" description="Helical" evidence="7">
    <location>
        <begin position="6"/>
        <end position="25"/>
    </location>
</feature>
<keyword evidence="7" id="KW-1133">Transmembrane helix</keyword>
<protein>
    <recommendedName>
        <fullName evidence="6">Protein FixC</fullName>
    </recommendedName>
</protein>
<dbReference type="Proteomes" id="UP000839708">
    <property type="component" value="Unassembled WGS sequence"/>
</dbReference>
<keyword evidence="3 6" id="KW-0285">Flavoprotein</keyword>
<comment type="caution">
    <text evidence="8">The sequence shown here is derived from an EMBL/GenBank/DDBJ whole genome shotgun (WGS) entry which is preliminary data.</text>
</comment>
<feature type="non-terminal residue" evidence="8">
    <location>
        <position position="49"/>
    </location>
</feature>
<comment type="function">
    <text evidence="6">Part of an electron transfer system.</text>
</comment>
<evidence type="ECO:0000256" key="3">
    <source>
        <dbReference type="ARBA" id="ARBA00022630"/>
    </source>
</evidence>
<sequence length="49" mass="4872">MSDDKFDAIVVGAGVAGTVAAYVMAKAGLDVLVIERGNSAGSKNMTGGR</sequence>
<accession>A0A5U8K754</accession>